<dbReference type="GO" id="GO:0004222">
    <property type="term" value="F:metalloendopeptidase activity"/>
    <property type="evidence" value="ECO:0007669"/>
    <property type="project" value="InterPro"/>
</dbReference>
<dbReference type="GeneID" id="89452504"/>
<dbReference type="InterPro" id="IPR050728">
    <property type="entry name" value="Zinc_Metalloprotease_M4"/>
</dbReference>
<keyword evidence="7" id="KW-0482">Metalloprotease</keyword>
<sequence>MRNFYGSVFFALLFCAPMLQAQTDRRDEKRNVKQPPKLIVLDDTQRKSSSPQDVLGQVYNLGQNNQLTPRKQSTDNLGFSQQEFQQRHQGIPVEFAISKLHSKQGIPQAVSGEYYPIKDLDVTTTLTNQQALMRAVNHIGAQHYLWEYPDAAAEMDGYQKPTGDLVILPMYNGDEISTYKLAYKFDIYATYPISRGDLYIDAKNGDALFYNATIKHANSFGHVGEPMVTVSQFEDDTTYDNYTSIAMMASGTAATRYSGSRTIETQLTGGSYRLADTGRDVYTRDAKNQAPGGTYPYINNYDEFTDNDNNWTTAEHSANKDNAALDAHWGAMETYDYWQQVHGRDSYNGSGAQIRSYVHVDNNYDNAFWNGSVMSYGDGSSNGNEGNGFFDALTSIDVASHEIGHAVTTFTANLAYQRESGGLNEGFSDIWGAAVEHFAKGNGSDTNPTDEVWLIGDEIDRRSGSAALRSMSNPTSLGQPDTYGGQFWQNPNCGTPTQSNDYCGVHTNSGVLNYWFYLLVEGGNGTNDVGDVFSVSGIGMDKSAKIAYRTLNNYLSANSTFANARAGAIQAAKDLYGAGGAEEQAVTNAWHAVNVGDAFGGGNGGSNYCASNGNSVADEYISRVQLADINNTSGAGSGGYQNHTAVETDLAKGDVYTITITPTWTGTVYSEGYAVWIDYNQDGDFSDSGELVTSVAATQNTPVSGSFTVPTNASDGATRMRVSMKYNGVPSACESFSYGEVEDYTVNIGSSAADTQAPSVPTNLSASNITETTVDLSWNASNDNVGVTGYDVYQGTALLGTTANTSAQITGLSSGTNYTFNVRAKDDAGNVSGASNTVSVTTDSPASGGGCVNGISSFPYSEGYESNLGAWTQSTSDDINWTRDASGTPSSNTGPSSAVEGSFYVFVEASGNGTGYPNKQAILNSPCIDLSATAQPNFTFKYHMYGASDMGSLKVDVSDNDGATWTTLFSETGNKGNAWQSATVDLSAYNGSSIRLRFNRTTGSTWQADIAIDDVRVIDGTADICAGVAPYSSSQSYSTGDRVTYQGNLFERTASGWTNLGACGSSFGITNLVPQAPPVNSTFNIYPNPVKGTSLQVDFVSQKEATFTIVNMLGQQVAKGNLSNTLEVGNLESGIYLLNATIDGQTITKRFIKE</sequence>
<dbReference type="STRING" id="216432.CA2559_03565"/>
<dbReference type="CDD" id="cd00063">
    <property type="entry name" value="FN3"/>
    <property type="match status" value="1"/>
</dbReference>
<dbReference type="SUPFAM" id="SSF49265">
    <property type="entry name" value="Fibronectin type III"/>
    <property type="match status" value="1"/>
</dbReference>
<dbReference type="InterPro" id="IPR036116">
    <property type="entry name" value="FN3_sf"/>
</dbReference>
<keyword evidence="3" id="KW-0479">Metal-binding</keyword>
<dbReference type="InterPro" id="IPR023612">
    <property type="entry name" value="Peptidase_M4"/>
</dbReference>
<feature type="domain" description="Fibronectin type-III" evidence="11">
    <location>
        <begin position="760"/>
        <end position="845"/>
    </location>
</feature>
<dbReference type="InterPro" id="IPR013856">
    <property type="entry name" value="Peptidase_M4_domain"/>
</dbReference>
<evidence type="ECO:0000256" key="2">
    <source>
        <dbReference type="ARBA" id="ARBA00022670"/>
    </source>
</evidence>
<dbReference type="GO" id="GO:0004553">
    <property type="term" value="F:hydrolase activity, hydrolyzing O-glycosyl compounds"/>
    <property type="evidence" value="ECO:0007669"/>
    <property type="project" value="UniProtKB-ARBA"/>
</dbReference>
<evidence type="ECO:0000256" key="9">
    <source>
        <dbReference type="SAM" id="SignalP"/>
    </source>
</evidence>
<dbReference type="GO" id="GO:0005975">
    <property type="term" value="P:carbohydrate metabolic process"/>
    <property type="evidence" value="ECO:0007669"/>
    <property type="project" value="UniProtKB-ARBA"/>
</dbReference>
<dbReference type="CDD" id="cd12215">
    <property type="entry name" value="ChiC_BD"/>
    <property type="match status" value="1"/>
</dbReference>
<proteinExistence type="inferred from homology"/>
<dbReference type="eggNOG" id="COG3227">
    <property type="taxonomic scope" value="Bacteria"/>
</dbReference>
<dbReference type="Proteomes" id="UP000002297">
    <property type="component" value="Chromosome"/>
</dbReference>
<dbReference type="SMART" id="SM00137">
    <property type="entry name" value="MAM"/>
    <property type="match status" value="1"/>
</dbReference>
<dbReference type="Gene3D" id="3.10.450.490">
    <property type="match status" value="1"/>
</dbReference>
<dbReference type="OrthoDB" id="1489153at2"/>
<name>A3U6D5_CROAH</name>
<protein>
    <submittedName>
        <fullName evidence="12">Thermolysin</fullName>
    </submittedName>
</protein>
<dbReference type="Gene3D" id="2.10.10.20">
    <property type="entry name" value="Carbohydrate-binding module superfamily 5/12"/>
    <property type="match status" value="1"/>
</dbReference>
<evidence type="ECO:0000259" key="10">
    <source>
        <dbReference type="PROSITE" id="PS50060"/>
    </source>
</evidence>
<comment type="similarity">
    <text evidence="1">Belongs to the peptidase M4 family.</text>
</comment>
<dbReference type="InterPro" id="IPR026444">
    <property type="entry name" value="Secre_tail"/>
</dbReference>
<evidence type="ECO:0000256" key="7">
    <source>
        <dbReference type="ARBA" id="ARBA00023049"/>
    </source>
</evidence>
<dbReference type="SMART" id="SM00060">
    <property type="entry name" value="FN3"/>
    <property type="match status" value="1"/>
</dbReference>
<evidence type="ECO:0000256" key="4">
    <source>
        <dbReference type="ARBA" id="ARBA00022729"/>
    </source>
</evidence>
<dbReference type="CDD" id="cd09597">
    <property type="entry name" value="M4_TLP"/>
    <property type="match status" value="1"/>
</dbReference>
<evidence type="ECO:0000256" key="3">
    <source>
        <dbReference type="ARBA" id="ARBA00022723"/>
    </source>
</evidence>
<dbReference type="Pfam" id="PF00629">
    <property type="entry name" value="MAM"/>
    <property type="match status" value="1"/>
</dbReference>
<keyword evidence="5" id="KW-0378">Hydrolase</keyword>
<dbReference type="KEGG" id="cat:CA2559_03565"/>
<keyword evidence="13" id="KW-1185">Reference proteome</keyword>
<feature type="active site" evidence="8">
    <location>
        <position position="402"/>
    </location>
</feature>
<dbReference type="InterPro" id="IPR027268">
    <property type="entry name" value="Peptidase_M4/M1_CTD_sf"/>
</dbReference>
<dbReference type="Pfam" id="PF00041">
    <property type="entry name" value="fn3"/>
    <property type="match status" value="1"/>
</dbReference>
<dbReference type="NCBIfam" id="NF038128">
    <property type="entry name" value="choice_anch_J"/>
    <property type="match status" value="1"/>
</dbReference>
<dbReference type="PROSITE" id="PS50060">
    <property type="entry name" value="MAM_2"/>
    <property type="match status" value="1"/>
</dbReference>
<dbReference type="NCBIfam" id="TIGR04183">
    <property type="entry name" value="Por_Secre_tail"/>
    <property type="match status" value="1"/>
</dbReference>
<dbReference type="PRINTS" id="PR00730">
    <property type="entry name" value="THERMOLYSIN"/>
</dbReference>
<dbReference type="PANTHER" id="PTHR33794:SF1">
    <property type="entry name" value="BACILLOLYSIN"/>
    <property type="match status" value="1"/>
</dbReference>
<dbReference type="PANTHER" id="PTHR33794">
    <property type="entry name" value="BACILLOLYSIN"/>
    <property type="match status" value="1"/>
</dbReference>
<evidence type="ECO:0000259" key="11">
    <source>
        <dbReference type="PROSITE" id="PS50853"/>
    </source>
</evidence>
<dbReference type="Pfam" id="PF07504">
    <property type="entry name" value="FTP"/>
    <property type="match status" value="1"/>
</dbReference>
<organism evidence="12 13">
    <name type="scientific">Croceibacter atlanticus (strain ATCC BAA-628 / JCM 21780 / CIP 108009 / IAM 15332 / KCTC 12090 / HTCC2559)</name>
    <dbReference type="NCBI Taxonomy" id="216432"/>
    <lineage>
        <taxon>Bacteria</taxon>
        <taxon>Pseudomonadati</taxon>
        <taxon>Bacteroidota</taxon>
        <taxon>Flavobacteriia</taxon>
        <taxon>Flavobacteriales</taxon>
        <taxon>Flavobacteriaceae</taxon>
        <taxon>Croceibacter</taxon>
    </lineage>
</organism>
<dbReference type="Pfam" id="PF20009">
    <property type="entry name" value="GEVED"/>
    <property type="match status" value="1"/>
</dbReference>
<evidence type="ECO:0000313" key="13">
    <source>
        <dbReference type="Proteomes" id="UP000002297"/>
    </source>
</evidence>
<evidence type="ECO:0000256" key="8">
    <source>
        <dbReference type="PIRSR" id="PIRSR623612-1"/>
    </source>
</evidence>
<keyword evidence="2" id="KW-0645">Protease</keyword>
<dbReference type="InterPro" id="IPR011096">
    <property type="entry name" value="FTP_domain"/>
</dbReference>
<dbReference type="Pfam" id="PF02868">
    <property type="entry name" value="Peptidase_M4_C"/>
    <property type="match status" value="1"/>
</dbReference>
<dbReference type="Pfam" id="PF18962">
    <property type="entry name" value="Por_Secre_tail"/>
    <property type="match status" value="1"/>
</dbReference>
<dbReference type="GO" id="GO:0046872">
    <property type="term" value="F:metal ion binding"/>
    <property type="evidence" value="ECO:0007669"/>
    <property type="project" value="UniProtKB-KW"/>
</dbReference>
<dbReference type="SUPFAM" id="SSF55486">
    <property type="entry name" value="Metalloproteases ('zincins'), catalytic domain"/>
    <property type="match status" value="1"/>
</dbReference>
<feature type="signal peptide" evidence="9">
    <location>
        <begin position="1"/>
        <end position="21"/>
    </location>
</feature>
<dbReference type="InterPro" id="IPR013783">
    <property type="entry name" value="Ig-like_fold"/>
</dbReference>
<dbReference type="RefSeq" id="WP_013186478.1">
    <property type="nucleotide sequence ID" value="NC_014230.1"/>
</dbReference>
<dbReference type="AlphaFoldDB" id="A3U6D5"/>
<dbReference type="InterPro" id="IPR001570">
    <property type="entry name" value="Peptidase_M4_C_domain"/>
</dbReference>
<accession>A3U6D5</accession>
<dbReference type="Gene3D" id="1.10.390.10">
    <property type="entry name" value="Neutral Protease Domain 2"/>
    <property type="match status" value="1"/>
</dbReference>
<dbReference type="Gene3D" id="2.60.120.200">
    <property type="match status" value="1"/>
</dbReference>
<dbReference type="InterPro" id="IPR045474">
    <property type="entry name" value="GEVED"/>
</dbReference>
<dbReference type="HOGENOM" id="CLU_008590_1_0_10"/>
<evidence type="ECO:0000313" key="12">
    <source>
        <dbReference type="EMBL" id="EAP87802.1"/>
    </source>
</evidence>
<keyword evidence="4 9" id="KW-0732">Signal</keyword>
<dbReference type="InterPro" id="IPR003961">
    <property type="entry name" value="FN3_dom"/>
</dbReference>
<dbReference type="InterPro" id="IPR013320">
    <property type="entry name" value="ConA-like_dom_sf"/>
</dbReference>
<dbReference type="Pfam" id="PF01447">
    <property type="entry name" value="Peptidase_M4"/>
    <property type="match status" value="1"/>
</dbReference>
<feature type="active site" description="Proton donor" evidence="8">
    <location>
        <position position="506"/>
    </location>
</feature>
<dbReference type="GO" id="GO:0016020">
    <property type="term" value="C:membrane"/>
    <property type="evidence" value="ECO:0007669"/>
    <property type="project" value="InterPro"/>
</dbReference>
<dbReference type="EMBL" id="CP002046">
    <property type="protein sequence ID" value="EAP87802.1"/>
    <property type="molecule type" value="Genomic_DNA"/>
</dbReference>
<evidence type="ECO:0000256" key="1">
    <source>
        <dbReference type="ARBA" id="ARBA00009388"/>
    </source>
</evidence>
<dbReference type="GO" id="GO:0006508">
    <property type="term" value="P:proteolysis"/>
    <property type="evidence" value="ECO:0007669"/>
    <property type="project" value="UniProtKB-KW"/>
</dbReference>
<dbReference type="PROSITE" id="PS50853">
    <property type="entry name" value="FN3"/>
    <property type="match status" value="1"/>
</dbReference>
<dbReference type="Gene3D" id="3.10.170.10">
    <property type="match status" value="1"/>
</dbReference>
<dbReference type="Gene3D" id="2.60.40.10">
    <property type="entry name" value="Immunoglobulins"/>
    <property type="match status" value="1"/>
</dbReference>
<reference evidence="12 13" key="1">
    <citation type="journal article" date="2010" name="J. Bacteriol.">
        <title>The complete genome sequence of Croceibacter atlanticus HTCC2559T.</title>
        <authorList>
            <person name="Oh H.M."/>
            <person name="Kang I."/>
            <person name="Ferriera S."/>
            <person name="Giovannoni S.J."/>
            <person name="Cho J.C."/>
        </authorList>
    </citation>
    <scope>NUCLEOTIDE SEQUENCE [LARGE SCALE GENOMIC DNA]</scope>
    <source>
        <strain evidence="13">ATCC BAA-628 / HTCC2559 / KCTC 12090</strain>
    </source>
</reference>
<dbReference type="CDD" id="cd06263">
    <property type="entry name" value="MAM"/>
    <property type="match status" value="1"/>
</dbReference>
<evidence type="ECO:0000256" key="6">
    <source>
        <dbReference type="ARBA" id="ARBA00022833"/>
    </source>
</evidence>
<feature type="domain" description="MAM" evidence="10">
    <location>
        <begin position="854"/>
        <end position="1027"/>
    </location>
</feature>
<feature type="chain" id="PRO_5002660261" evidence="9">
    <location>
        <begin position="22"/>
        <end position="1154"/>
    </location>
</feature>
<evidence type="ECO:0000256" key="5">
    <source>
        <dbReference type="ARBA" id="ARBA00022801"/>
    </source>
</evidence>
<keyword evidence="6" id="KW-0862">Zinc</keyword>
<dbReference type="SUPFAM" id="SSF49899">
    <property type="entry name" value="Concanavalin A-like lectins/glucanases"/>
    <property type="match status" value="1"/>
</dbReference>
<gene>
    <name evidence="12" type="ordered locus">CA2559_03565</name>
</gene>
<dbReference type="InterPro" id="IPR000998">
    <property type="entry name" value="MAM_dom"/>
</dbReference>